<dbReference type="InterPro" id="IPR007627">
    <property type="entry name" value="RNA_pol_sigma70_r2"/>
</dbReference>
<dbReference type="CDD" id="cd06171">
    <property type="entry name" value="Sigma70_r4"/>
    <property type="match status" value="1"/>
</dbReference>
<keyword evidence="3 6" id="KW-0731">Sigma factor</keyword>
<comment type="similarity">
    <text evidence="1 6">Belongs to the sigma-70 factor family. ECF subfamily.</text>
</comment>
<dbReference type="PROSITE" id="PS01063">
    <property type="entry name" value="SIGMA70_ECF"/>
    <property type="match status" value="1"/>
</dbReference>
<gene>
    <name evidence="9" type="ORF">OO014_11460</name>
</gene>
<keyword evidence="2 6" id="KW-0805">Transcription regulation</keyword>
<keyword evidence="4 6" id="KW-0238">DNA-binding</keyword>
<dbReference type="InterPro" id="IPR013324">
    <property type="entry name" value="RNA_pol_sigma_r3/r4-like"/>
</dbReference>
<dbReference type="Gene3D" id="1.10.1740.10">
    <property type="match status" value="1"/>
</dbReference>
<dbReference type="Proteomes" id="UP001150259">
    <property type="component" value="Unassembled WGS sequence"/>
</dbReference>
<keyword evidence="10" id="KW-1185">Reference proteome</keyword>
<feature type="domain" description="RNA polymerase sigma-70 region 2" evidence="7">
    <location>
        <begin position="15"/>
        <end position="81"/>
    </location>
</feature>
<dbReference type="PANTHER" id="PTHR43133">
    <property type="entry name" value="RNA POLYMERASE ECF-TYPE SIGMA FACTO"/>
    <property type="match status" value="1"/>
</dbReference>
<evidence type="ECO:0000259" key="7">
    <source>
        <dbReference type="Pfam" id="PF04542"/>
    </source>
</evidence>
<dbReference type="InterPro" id="IPR013325">
    <property type="entry name" value="RNA_pol_sigma_r2"/>
</dbReference>
<feature type="domain" description="RNA polymerase sigma factor 70 region 4 type 2" evidence="8">
    <location>
        <begin position="113"/>
        <end position="165"/>
    </location>
</feature>
<dbReference type="InterPro" id="IPR036388">
    <property type="entry name" value="WH-like_DNA-bd_sf"/>
</dbReference>
<dbReference type="InterPro" id="IPR000838">
    <property type="entry name" value="RNA_pol_sigma70_ECF_CS"/>
</dbReference>
<evidence type="ECO:0000256" key="2">
    <source>
        <dbReference type="ARBA" id="ARBA00023015"/>
    </source>
</evidence>
<dbReference type="SUPFAM" id="SSF88659">
    <property type="entry name" value="Sigma3 and sigma4 domains of RNA polymerase sigma factors"/>
    <property type="match status" value="1"/>
</dbReference>
<dbReference type="NCBIfam" id="TIGR02937">
    <property type="entry name" value="sigma70-ECF"/>
    <property type="match status" value="1"/>
</dbReference>
<protein>
    <recommendedName>
        <fullName evidence="6">RNA polymerase sigma factor</fullName>
    </recommendedName>
</protein>
<evidence type="ECO:0000313" key="10">
    <source>
        <dbReference type="Proteomes" id="UP001150259"/>
    </source>
</evidence>
<evidence type="ECO:0000256" key="3">
    <source>
        <dbReference type="ARBA" id="ARBA00023082"/>
    </source>
</evidence>
<evidence type="ECO:0000256" key="5">
    <source>
        <dbReference type="ARBA" id="ARBA00023163"/>
    </source>
</evidence>
<dbReference type="SUPFAM" id="SSF88946">
    <property type="entry name" value="Sigma2 domain of RNA polymerase sigma factors"/>
    <property type="match status" value="1"/>
</dbReference>
<dbReference type="Pfam" id="PF08281">
    <property type="entry name" value="Sigma70_r4_2"/>
    <property type="match status" value="1"/>
</dbReference>
<evidence type="ECO:0000256" key="1">
    <source>
        <dbReference type="ARBA" id="ARBA00010641"/>
    </source>
</evidence>
<organism evidence="9 10">
    <name type="scientific">Intrasporangium calvum</name>
    <dbReference type="NCBI Taxonomy" id="53358"/>
    <lineage>
        <taxon>Bacteria</taxon>
        <taxon>Bacillati</taxon>
        <taxon>Actinomycetota</taxon>
        <taxon>Actinomycetes</taxon>
        <taxon>Micrococcales</taxon>
        <taxon>Intrasporangiaceae</taxon>
        <taxon>Intrasporangium</taxon>
    </lineage>
</organism>
<dbReference type="InterPro" id="IPR039425">
    <property type="entry name" value="RNA_pol_sigma-70-like"/>
</dbReference>
<dbReference type="Gene3D" id="1.10.10.10">
    <property type="entry name" value="Winged helix-like DNA-binding domain superfamily/Winged helix DNA-binding domain"/>
    <property type="match status" value="1"/>
</dbReference>
<proteinExistence type="inferred from homology"/>
<evidence type="ECO:0000256" key="6">
    <source>
        <dbReference type="RuleBase" id="RU000716"/>
    </source>
</evidence>
<accession>A0ABT5GI33</accession>
<dbReference type="InterPro" id="IPR013249">
    <property type="entry name" value="RNA_pol_sigma70_r4_t2"/>
</dbReference>
<dbReference type="PANTHER" id="PTHR43133:SF8">
    <property type="entry name" value="RNA POLYMERASE SIGMA FACTOR HI_1459-RELATED"/>
    <property type="match status" value="1"/>
</dbReference>
<dbReference type="Pfam" id="PF04542">
    <property type="entry name" value="Sigma70_r2"/>
    <property type="match status" value="1"/>
</dbReference>
<reference evidence="9 10" key="1">
    <citation type="submission" date="2022-11" db="EMBL/GenBank/DDBJ databases">
        <title>Anaerobic phenanthrene biodegradation by a DNRA strain PheN6.</title>
        <authorList>
            <person name="Zhang Z."/>
        </authorList>
    </citation>
    <scope>NUCLEOTIDE SEQUENCE [LARGE SCALE GENOMIC DNA]</scope>
    <source>
        <strain evidence="9 10">PheN6</strain>
    </source>
</reference>
<dbReference type="EMBL" id="JAPFQL010000045">
    <property type="protein sequence ID" value="MDC5697879.1"/>
    <property type="molecule type" value="Genomic_DNA"/>
</dbReference>
<comment type="caution">
    <text evidence="9">The sequence shown here is derived from an EMBL/GenBank/DDBJ whole genome shotgun (WGS) entry which is preliminary data.</text>
</comment>
<sequence>MARVRAGDTAAYAVLVNRHAPMARRLAVLSGAGADTDDVVQEACVKAYRSLPRFRPGGRFRPWLLRIVVNETRNLHRGNTRRAERELRIVREELAAAPGGDPAEAALDLDRRAALLVALRHLPEDQREVVTCRYLLELSESETATTLGLRTGTVKSRLHRGLARLREELSRA</sequence>
<evidence type="ECO:0000313" key="9">
    <source>
        <dbReference type="EMBL" id="MDC5697879.1"/>
    </source>
</evidence>
<dbReference type="InterPro" id="IPR014284">
    <property type="entry name" value="RNA_pol_sigma-70_dom"/>
</dbReference>
<keyword evidence="5 6" id="KW-0804">Transcription</keyword>
<evidence type="ECO:0000256" key="4">
    <source>
        <dbReference type="ARBA" id="ARBA00023125"/>
    </source>
</evidence>
<evidence type="ECO:0000259" key="8">
    <source>
        <dbReference type="Pfam" id="PF08281"/>
    </source>
</evidence>
<name>A0ABT5GI33_9MICO</name>